<evidence type="ECO:0000256" key="3">
    <source>
        <dbReference type="ARBA" id="ARBA00015991"/>
    </source>
</evidence>
<evidence type="ECO:0000256" key="7">
    <source>
        <dbReference type="RuleBase" id="RU004168"/>
    </source>
</evidence>
<dbReference type="Pfam" id="PF00708">
    <property type="entry name" value="Acylphosphatase"/>
    <property type="match status" value="1"/>
</dbReference>
<dbReference type="NCBIfam" id="NF011022">
    <property type="entry name" value="PRK14451.1"/>
    <property type="match status" value="1"/>
</dbReference>
<comment type="caution">
    <text evidence="9">The sequence shown here is derived from an EMBL/GenBank/DDBJ whole genome shotgun (WGS) entry which is preliminary data.</text>
</comment>
<feature type="domain" description="Acylphosphatase-like" evidence="8">
    <location>
        <begin position="4"/>
        <end position="89"/>
    </location>
</feature>
<dbReference type="PROSITE" id="PS00151">
    <property type="entry name" value="ACYLPHOSPHATASE_2"/>
    <property type="match status" value="1"/>
</dbReference>
<dbReference type="PRINTS" id="PR00112">
    <property type="entry name" value="ACYLPHPHTASE"/>
</dbReference>
<sequence length="89" mass="9980">MNLCRQCRVRGRVQGVFFRDSTRHEAQRLGLTGYARNLSDGSVEVLACGSDARVRQLCDWLREGPPMAEVEQVDCQTADTPPPSHFTTE</sequence>
<keyword evidence="5 6" id="KW-0378">Hydrolase</keyword>
<evidence type="ECO:0000313" key="9">
    <source>
        <dbReference type="EMBL" id="TDY01616.1"/>
    </source>
</evidence>
<dbReference type="Gene3D" id="3.30.70.100">
    <property type="match status" value="1"/>
</dbReference>
<dbReference type="EC" id="3.6.1.7" evidence="2 5"/>
<evidence type="ECO:0000256" key="2">
    <source>
        <dbReference type="ARBA" id="ARBA00012150"/>
    </source>
</evidence>
<dbReference type="PROSITE" id="PS51160">
    <property type="entry name" value="ACYLPHOSPHATASE_3"/>
    <property type="match status" value="1"/>
</dbReference>
<dbReference type="PROSITE" id="PS00150">
    <property type="entry name" value="ACYLPHOSPHATASE_1"/>
    <property type="match status" value="1"/>
</dbReference>
<dbReference type="PANTHER" id="PTHR47268">
    <property type="entry name" value="ACYLPHOSPHATASE"/>
    <property type="match status" value="1"/>
</dbReference>
<evidence type="ECO:0000256" key="6">
    <source>
        <dbReference type="RuleBase" id="RU000553"/>
    </source>
</evidence>
<evidence type="ECO:0000256" key="5">
    <source>
        <dbReference type="PROSITE-ProRule" id="PRU00520"/>
    </source>
</evidence>
<reference evidence="9 10" key="1">
    <citation type="submission" date="2019-03" db="EMBL/GenBank/DDBJ databases">
        <title>Genomic Encyclopedia of Type Strains, Phase IV (KMG-IV): sequencing the most valuable type-strain genomes for metagenomic binning, comparative biology and taxonomic classification.</title>
        <authorList>
            <person name="Goeker M."/>
        </authorList>
    </citation>
    <scope>NUCLEOTIDE SEQUENCE [LARGE SCALE GENOMIC DNA]</scope>
    <source>
        <strain evidence="9 10">DSM 16326</strain>
    </source>
</reference>
<dbReference type="PANTHER" id="PTHR47268:SF4">
    <property type="entry name" value="ACYLPHOSPHATASE"/>
    <property type="match status" value="1"/>
</dbReference>
<dbReference type="AlphaFoldDB" id="A0A4R8ILF1"/>
<protein>
    <recommendedName>
        <fullName evidence="3 5">Acylphosphatase</fullName>
        <ecNumber evidence="2 5">3.6.1.7</ecNumber>
    </recommendedName>
</protein>
<keyword evidence="10" id="KW-1185">Reference proteome</keyword>
<dbReference type="InterPro" id="IPR017968">
    <property type="entry name" value="Acylphosphatase_CS"/>
</dbReference>
<evidence type="ECO:0000259" key="8">
    <source>
        <dbReference type="PROSITE" id="PS51160"/>
    </source>
</evidence>
<evidence type="ECO:0000313" key="10">
    <source>
        <dbReference type="Proteomes" id="UP000294914"/>
    </source>
</evidence>
<dbReference type="InterPro" id="IPR001792">
    <property type="entry name" value="Acylphosphatase-like_dom"/>
</dbReference>
<dbReference type="GO" id="GO:0003998">
    <property type="term" value="F:acylphosphatase activity"/>
    <property type="evidence" value="ECO:0007669"/>
    <property type="project" value="UniProtKB-EC"/>
</dbReference>
<dbReference type="InterPro" id="IPR036046">
    <property type="entry name" value="Acylphosphatase-like_dom_sf"/>
</dbReference>
<organism evidence="9 10">
    <name type="scientific">Thiohalophilus thiocyanatoxydans</name>
    <dbReference type="NCBI Taxonomy" id="381308"/>
    <lineage>
        <taxon>Bacteria</taxon>
        <taxon>Pseudomonadati</taxon>
        <taxon>Pseudomonadota</taxon>
        <taxon>Gammaproteobacteria</taxon>
        <taxon>Thiohalomonadales</taxon>
        <taxon>Thiohalophilaceae</taxon>
        <taxon>Thiohalophilus</taxon>
    </lineage>
</organism>
<comment type="similarity">
    <text evidence="1 7">Belongs to the acylphosphatase family.</text>
</comment>
<dbReference type="Proteomes" id="UP000294914">
    <property type="component" value="Unassembled WGS sequence"/>
</dbReference>
<dbReference type="OrthoDB" id="5295388at2"/>
<feature type="active site" evidence="5">
    <location>
        <position position="19"/>
    </location>
</feature>
<dbReference type="RefSeq" id="WP_134082847.1">
    <property type="nucleotide sequence ID" value="NZ_SOQX01000003.1"/>
</dbReference>
<evidence type="ECO:0000256" key="1">
    <source>
        <dbReference type="ARBA" id="ARBA00005614"/>
    </source>
</evidence>
<proteinExistence type="inferred from homology"/>
<comment type="catalytic activity">
    <reaction evidence="4 5 6">
        <text>an acyl phosphate + H2O = a carboxylate + phosphate + H(+)</text>
        <dbReference type="Rhea" id="RHEA:14965"/>
        <dbReference type="ChEBI" id="CHEBI:15377"/>
        <dbReference type="ChEBI" id="CHEBI:15378"/>
        <dbReference type="ChEBI" id="CHEBI:29067"/>
        <dbReference type="ChEBI" id="CHEBI:43474"/>
        <dbReference type="ChEBI" id="CHEBI:59918"/>
        <dbReference type="EC" id="3.6.1.7"/>
    </reaction>
</comment>
<feature type="active site" evidence="5">
    <location>
        <position position="37"/>
    </location>
</feature>
<dbReference type="InterPro" id="IPR020456">
    <property type="entry name" value="Acylphosphatase"/>
</dbReference>
<name>A0A4R8ILF1_9GAMM</name>
<gene>
    <name evidence="9" type="ORF">EDC23_1505</name>
</gene>
<dbReference type="EMBL" id="SOQX01000003">
    <property type="protein sequence ID" value="TDY01616.1"/>
    <property type="molecule type" value="Genomic_DNA"/>
</dbReference>
<accession>A0A4R8ILF1</accession>
<dbReference type="NCBIfam" id="NF011000">
    <property type="entry name" value="PRK14426.1"/>
    <property type="match status" value="1"/>
</dbReference>
<evidence type="ECO:0000256" key="4">
    <source>
        <dbReference type="ARBA" id="ARBA00047645"/>
    </source>
</evidence>
<dbReference type="SUPFAM" id="SSF54975">
    <property type="entry name" value="Acylphosphatase/BLUF domain-like"/>
    <property type="match status" value="1"/>
</dbReference>